<dbReference type="OrthoDB" id="3180714at2759"/>
<evidence type="ECO:0000259" key="3">
    <source>
        <dbReference type="PROSITE" id="PS51747"/>
    </source>
</evidence>
<keyword evidence="5" id="KW-1185">Reference proteome</keyword>
<evidence type="ECO:0000256" key="2">
    <source>
        <dbReference type="ARBA" id="ARBA00038160"/>
    </source>
</evidence>
<dbReference type="CDD" id="cd01285">
    <property type="entry name" value="nucleoside_deaminase"/>
    <property type="match status" value="1"/>
</dbReference>
<dbReference type="EMBL" id="LN890573">
    <property type="protein sequence ID" value="CUS22899.1"/>
    <property type="molecule type" value="Genomic_DNA"/>
</dbReference>
<evidence type="ECO:0000256" key="1">
    <source>
        <dbReference type="ARBA" id="ARBA00022694"/>
    </source>
</evidence>
<dbReference type="GO" id="GO:0005634">
    <property type="term" value="C:nucleus"/>
    <property type="evidence" value="ECO:0007669"/>
    <property type="project" value="TreeGrafter"/>
</dbReference>
<dbReference type="GO" id="GO:0052717">
    <property type="term" value="F:tRNA-specific adenosine-34 deaminase activity"/>
    <property type="evidence" value="ECO:0007669"/>
    <property type="project" value="TreeGrafter"/>
</dbReference>
<sequence>MVKKKLNPLTINYQEGVIEDKLWQIRDRASINEPKLVNVWTVDINVGESRIFVEFIRQSVQKMEPVAFQHIKRIKKCDGNHKCLTVIVCSHFMIKEKDDFMHFMQDAPFSFQNVKDSSVVPQNGPPTKELSLEWSNLYWPLVWRGNPNDQILNSYIFDMKFIEATLKQISKKSLAEQASGKQAAVVSAFVNPKNKKIVFVSDHRHDCSPLDHSIMRGIRSVAELEHQKKENHSGKDEVETYLCLGFDVYTTHEPCSMCSMALIHSRIKRCIYLTPMKETGCLESESGDGYCMHSNHSLNSKYEVFRWIGDEYPAAQIGSDVCC</sequence>
<proteinExistence type="inferred from homology"/>
<evidence type="ECO:0000313" key="5">
    <source>
        <dbReference type="Proteomes" id="UP000236544"/>
    </source>
</evidence>
<comment type="similarity">
    <text evidence="2">Belongs to the cytidine and deoxycytidylate deaminase family. ADAT3 subfamily.</text>
</comment>
<keyword evidence="1" id="KW-0819">tRNA processing</keyword>
<dbReference type="Gene3D" id="3.40.140.10">
    <property type="entry name" value="Cytidine Deaminase, domain 2"/>
    <property type="match status" value="1"/>
</dbReference>
<name>A0A0P1KS19_9SACH</name>
<gene>
    <name evidence="4" type="ORF">LAQU0_S07e02652g</name>
</gene>
<accession>A0A0P1KS19</accession>
<dbReference type="Pfam" id="PF00383">
    <property type="entry name" value="dCMP_cyt_deam_1"/>
    <property type="match status" value="1"/>
</dbReference>
<evidence type="ECO:0000313" key="4">
    <source>
        <dbReference type="EMBL" id="CUS22899.1"/>
    </source>
</evidence>
<dbReference type="PROSITE" id="PS51747">
    <property type="entry name" value="CYT_DCMP_DEAMINASES_2"/>
    <property type="match status" value="1"/>
</dbReference>
<reference evidence="5" key="1">
    <citation type="submission" date="2015-10" db="EMBL/GenBank/DDBJ databases">
        <authorList>
            <person name="Devillers H."/>
        </authorList>
    </citation>
    <scope>NUCLEOTIDE SEQUENCE [LARGE SCALE GENOMIC DNA]</scope>
</reference>
<organism evidence="4 5">
    <name type="scientific">Lachancea quebecensis</name>
    <dbReference type="NCBI Taxonomy" id="1654605"/>
    <lineage>
        <taxon>Eukaryota</taxon>
        <taxon>Fungi</taxon>
        <taxon>Dikarya</taxon>
        <taxon>Ascomycota</taxon>
        <taxon>Saccharomycotina</taxon>
        <taxon>Saccharomycetes</taxon>
        <taxon>Saccharomycetales</taxon>
        <taxon>Saccharomycetaceae</taxon>
        <taxon>Lachancea</taxon>
    </lineage>
</organism>
<dbReference type="PANTHER" id="PTHR11079:SF156">
    <property type="entry name" value="INACTIVE TRNA-SPECIFIC ADENOSINE DEAMINASE-LIKE PROTEIN 3-RELATED"/>
    <property type="match status" value="1"/>
</dbReference>
<feature type="domain" description="CMP/dCMP-type deaminase" evidence="3">
    <location>
        <begin position="167"/>
        <end position="283"/>
    </location>
</feature>
<dbReference type="GO" id="GO:0008033">
    <property type="term" value="P:tRNA processing"/>
    <property type="evidence" value="ECO:0007669"/>
    <property type="project" value="UniProtKB-KW"/>
</dbReference>
<dbReference type="GO" id="GO:0005737">
    <property type="term" value="C:cytoplasm"/>
    <property type="evidence" value="ECO:0007669"/>
    <property type="project" value="TreeGrafter"/>
</dbReference>
<dbReference type="AlphaFoldDB" id="A0A0P1KS19"/>
<dbReference type="InterPro" id="IPR002125">
    <property type="entry name" value="CMP_dCMP_dom"/>
</dbReference>
<dbReference type="InterPro" id="IPR016193">
    <property type="entry name" value="Cytidine_deaminase-like"/>
</dbReference>
<dbReference type="Proteomes" id="UP000236544">
    <property type="component" value="Unassembled WGS sequence"/>
</dbReference>
<dbReference type="SUPFAM" id="SSF53927">
    <property type="entry name" value="Cytidine deaminase-like"/>
    <property type="match status" value="1"/>
</dbReference>
<protein>
    <submittedName>
        <fullName evidence="4">LAQU0S07e02652g1_1</fullName>
    </submittedName>
</protein>
<dbReference type="PANTHER" id="PTHR11079">
    <property type="entry name" value="CYTOSINE DEAMINASE FAMILY MEMBER"/>
    <property type="match status" value="1"/>
</dbReference>